<dbReference type="EMBL" id="CM037160">
    <property type="protein sequence ID" value="KAH7840280.1"/>
    <property type="molecule type" value="Genomic_DNA"/>
</dbReference>
<accession>A0ACB7XHY4</accession>
<evidence type="ECO:0000313" key="1">
    <source>
        <dbReference type="EMBL" id="KAH7840280.1"/>
    </source>
</evidence>
<reference evidence="1 2" key="1">
    <citation type="journal article" date="2021" name="Hortic Res">
        <title>High-quality reference genome and annotation aids understanding of berry development for evergreen blueberry (Vaccinium darrowii).</title>
        <authorList>
            <person name="Yu J."/>
            <person name="Hulse-Kemp A.M."/>
            <person name="Babiker E."/>
            <person name="Staton M."/>
        </authorList>
    </citation>
    <scope>NUCLEOTIDE SEQUENCE [LARGE SCALE GENOMIC DNA]</scope>
    <source>
        <strain evidence="2">cv. NJ 8807/NJ 8810</strain>
        <tissue evidence="1">Young leaf</tissue>
    </source>
</reference>
<dbReference type="Proteomes" id="UP000828048">
    <property type="component" value="Chromosome 10"/>
</dbReference>
<gene>
    <name evidence="1" type="ORF">Vadar_015070</name>
</gene>
<protein>
    <submittedName>
        <fullName evidence="1">Uncharacterized protein</fullName>
    </submittedName>
</protein>
<organism evidence="1 2">
    <name type="scientific">Vaccinium darrowii</name>
    <dbReference type="NCBI Taxonomy" id="229202"/>
    <lineage>
        <taxon>Eukaryota</taxon>
        <taxon>Viridiplantae</taxon>
        <taxon>Streptophyta</taxon>
        <taxon>Embryophyta</taxon>
        <taxon>Tracheophyta</taxon>
        <taxon>Spermatophyta</taxon>
        <taxon>Magnoliopsida</taxon>
        <taxon>eudicotyledons</taxon>
        <taxon>Gunneridae</taxon>
        <taxon>Pentapetalae</taxon>
        <taxon>asterids</taxon>
        <taxon>Ericales</taxon>
        <taxon>Ericaceae</taxon>
        <taxon>Vaccinioideae</taxon>
        <taxon>Vaccinieae</taxon>
        <taxon>Vaccinium</taxon>
    </lineage>
</organism>
<comment type="caution">
    <text evidence="1">The sequence shown here is derived from an EMBL/GenBank/DDBJ whole genome shotgun (WGS) entry which is preliminary data.</text>
</comment>
<proteinExistence type="predicted"/>
<sequence>MNPPGTLFPPPPPPPPPSSFTFLPPPPNPNPNPPPFFSPSHFTTHYPPSSTSTITTNPISLPPPPPPPPPNLPTSLQNLKHLIKLSQSTLQSLSSLLPSSPSSSSTLSPCPFNPHHRLPPESLFRHSLLCPSPLLSLLNLDSLRYPTTLQSSIKHSTFLQTLDESDLYFSLYEYFNPGPSFFYTDCPGVVSSSSTGNDTTSRTFTLPGILSAECANYVGSGERSKGFDRECVSSLGLLLPSELWVVRSEINAWYDYPVMYSYNAVRAISLGYVVVEECDFMRWVIVNSPRYGVVIDVPMRDHIVVLFRLCLKAIVREATSLLNLVLSRDVRESNTVGMSFKCPVLFEVLKWLSFQFSVLYGEVNGKFFAVNMLKQWILNISLKLSSFPMVKKSPGSSALRDTDGESGDSFEKSVEDEGNSLQGDFLDNEVIFVSQVAAAVAALHERSWLEQRIKALWDGQRLTSYQRMAEHAYFSKQADEERQKRSNYRPLLDHDGLSWQQPRDQDMNKSKTREELLAEERDYKRRRMSYRGKKLKRSTTQVMRDIIERYMDDITQAGGIGCLVKGAAEAEKSISKPPLLHDIYMDVDVQNKNAYTSSQITGEGTHSYKEQFNSPSNSRSTRFENESPEDHKRRRRDSSRHHEHLEARRSVDKDRHYDKEYYSKSPNRQRSNGCSNDHHSNRAYRDSYSRSHERTDRRREGERYLEKKDRKQRHAHRDRRSDSVTSNEFEDRYDPSESRNISEDDISFGTGNSQK</sequence>
<keyword evidence="2" id="KW-1185">Reference proteome</keyword>
<evidence type="ECO:0000313" key="2">
    <source>
        <dbReference type="Proteomes" id="UP000828048"/>
    </source>
</evidence>
<name>A0ACB7XHY4_9ERIC</name>